<protein>
    <recommendedName>
        <fullName evidence="7">SUN domain-containing protein</fullName>
    </recommendedName>
</protein>
<dbReference type="GeneID" id="37269082"/>
<feature type="region of interest" description="Disordered" evidence="6">
    <location>
        <begin position="859"/>
        <end position="882"/>
    </location>
</feature>
<reference evidence="8 9" key="1">
    <citation type="journal article" date="2018" name="Mol. Biol. Evol.">
        <title>Broad Genomic Sampling Reveals a Smut Pathogenic Ancestry of the Fungal Clade Ustilaginomycotina.</title>
        <authorList>
            <person name="Kijpornyongpan T."/>
            <person name="Mondo S.J."/>
            <person name="Barry K."/>
            <person name="Sandor L."/>
            <person name="Lee J."/>
            <person name="Lipzen A."/>
            <person name="Pangilinan J."/>
            <person name="LaButti K."/>
            <person name="Hainaut M."/>
            <person name="Henrissat B."/>
            <person name="Grigoriev I.V."/>
            <person name="Spatafora J.W."/>
            <person name="Aime M.C."/>
        </authorList>
    </citation>
    <scope>NUCLEOTIDE SEQUENCE [LARGE SCALE GENOMIC DNA]</scope>
    <source>
        <strain evidence="8 9">MCA 4186</strain>
    </source>
</reference>
<dbReference type="GO" id="GO:0034993">
    <property type="term" value="C:meiotic nuclear membrane microtubule tethering complex"/>
    <property type="evidence" value="ECO:0007669"/>
    <property type="project" value="TreeGrafter"/>
</dbReference>
<dbReference type="InterPro" id="IPR045119">
    <property type="entry name" value="SUN1-5"/>
</dbReference>
<dbReference type="OrthoDB" id="342281at2759"/>
<feature type="domain" description="SUN" evidence="7">
    <location>
        <begin position="931"/>
        <end position="1145"/>
    </location>
</feature>
<dbReference type="PANTHER" id="PTHR12911">
    <property type="entry name" value="SAD1/UNC-84-LIKE PROTEIN-RELATED"/>
    <property type="match status" value="1"/>
</dbReference>
<dbReference type="AlphaFoldDB" id="A0A316ZH53"/>
<evidence type="ECO:0000313" key="9">
    <source>
        <dbReference type="Proteomes" id="UP000245946"/>
    </source>
</evidence>
<feature type="region of interest" description="Disordered" evidence="6">
    <location>
        <begin position="1056"/>
        <end position="1079"/>
    </location>
</feature>
<feature type="region of interest" description="Disordered" evidence="6">
    <location>
        <begin position="249"/>
        <end position="489"/>
    </location>
</feature>
<dbReference type="RefSeq" id="XP_025600643.1">
    <property type="nucleotide sequence ID" value="XM_025741538.1"/>
</dbReference>
<comment type="subcellular location">
    <subcellularLocation>
        <location evidence="1">Membrane</location>
    </subcellularLocation>
</comment>
<feature type="region of interest" description="Disordered" evidence="6">
    <location>
        <begin position="758"/>
        <end position="777"/>
    </location>
</feature>
<feature type="region of interest" description="Disordered" evidence="6">
    <location>
        <begin position="1"/>
        <end position="225"/>
    </location>
</feature>
<evidence type="ECO:0000313" key="8">
    <source>
        <dbReference type="EMBL" id="PWO00365.1"/>
    </source>
</evidence>
<feature type="compositionally biased region" description="Low complexity" evidence="6">
    <location>
        <begin position="86"/>
        <end position="100"/>
    </location>
</feature>
<evidence type="ECO:0000256" key="6">
    <source>
        <dbReference type="SAM" id="MobiDB-lite"/>
    </source>
</evidence>
<dbReference type="PROSITE" id="PS51469">
    <property type="entry name" value="SUN"/>
    <property type="match status" value="1"/>
</dbReference>
<feature type="compositionally biased region" description="Basic residues" evidence="6">
    <location>
        <begin position="429"/>
        <end position="441"/>
    </location>
</feature>
<dbReference type="Gene3D" id="2.60.120.260">
    <property type="entry name" value="Galactose-binding domain-like"/>
    <property type="match status" value="1"/>
</dbReference>
<name>A0A316ZH53_9BASI</name>
<feature type="region of interest" description="Disordered" evidence="6">
    <location>
        <begin position="526"/>
        <end position="547"/>
    </location>
</feature>
<dbReference type="GO" id="GO:0043495">
    <property type="term" value="F:protein-membrane adaptor activity"/>
    <property type="evidence" value="ECO:0007669"/>
    <property type="project" value="TreeGrafter"/>
</dbReference>
<gene>
    <name evidence="8" type="ORF">FA09DRAFT_327813</name>
</gene>
<feature type="coiled-coil region" evidence="5">
    <location>
        <begin position="626"/>
        <end position="711"/>
    </location>
</feature>
<dbReference type="Pfam" id="PF07738">
    <property type="entry name" value="Sad1_UNC"/>
    <property type="match status" value="2"/>
</dbReference>
<keyword evidence="9" id="KW-1185">Reference proteome</keyword>
<feature type="compositionally biased region" description="Basic and acidic residues" evidence="6">
    <location>
        <begin position="473"/>
        <end position="489"/>
    </location>
</feature>
<sequence length="1153" mass="122524">MASRASSSRAAPRASSSRASVDLSATSPDLGGADASFSESGSAAPSRSRRPASRATPVTSYAYGAPPDAEALRRARENRSLENVRAAGGEAEQPEEPLLGNVRYARLKQRSTQEHDASVAASPARRSSRRSVAGSDATSQAGGAAAGGGVGAGGRQHIDAIEEDEGVDSHDEAEERRAAARHAATLNAAAAKPPAPRSQASSAASFSRGTNGGNGQGKATYSFFVRPERERSASLALDDAASAGGSRVLGSTLLRGAQRPSHDPLSPPPRHADVSANMSSMRSSDGESRADFTEEAAHAARLQQQQSTPRGRGRLSGMAFGFMDRVSSWGSPRGNGDEQSRETNGHTTEEPQQSMDDSAATRRKPAPRKARSSKDNAPFRPTGDESSEEDDSDEGKQPGRRKRRSDGSSASTSAIRAGREDNEIWSTTGKRKASGAKKAKRSGAGGTGGASAEVGDSTLEALQEEEEEGGQGEVERAEARRGIKRQRQEDGSWLAMLPSVPTAVRTWGVPLLVAGLAATGAYHAGTLSSSSSSSLHASSPTFSAPNLPPSSVEGLVSRLTNLEGAVSRLSATTESVRAQSDEETRARLSLGLRVAQLERGIKEGAYGLSALQRSVEEEKMASQRRLAALETTGERARTEMARLREELQLIESRARNNAAALEKQQSALDDKTSSAESKRLYAQLAALETRAKRAEEQLAALSAQSARAQDVADAARKTLETLQHDLPAQLPVRMDRRGELHIEASFWEALGKVFASKSSSGASSSSGDGDATTTPGSWRHFLAANEASLRALAREEVQGGMEKRLGTGVVLERSDFIQLLNSEVEALQTRLETRFHENAEGLSSEILGKVRQQREMFEASGSWAPSRRHEAAHPPSGGGTAQWMKQVPKLEMKLKDGSDARDSILTLIDAALEAYSADRVAQADFALFSAGARVIPSLTSPTYERASGRSGLLHSLSLLRGGGKGSTLPSRPPVVALHPDSAAGMCWPFAGEDGQLGIRLARAVVPTDISLEHVPRALAFEDARSAPRDVAVWALVERAQDRQRLAEYRRAEAAARAAASSSQASSSDDDDDTPLPAPPSPHHLLVASFAYDIARTSRAVQTFAVSAEARALRLPIATAQFRFLSNHGHAEFTCVYRVRVHGVEWKEEEESQV</sequence>
<dbReference type="Proteomes" id="UP000245946">
    <property type="component" value="Unassembled WGS sequence"/>
</dbReference>
<evidence type="ECO:0000256" key="4">
    <source>
        <dbReference type="ARBA" id="ARBA00023136"/>
    </source>
</evidence>
<accession>A0A316ZH53</accession>
<feature type="compositionally biased region" description="Basic residues" evidence="6">
    <location>
        <begin position="361"/>
        <end position="371"/>
    </location>
</feature>
<evidence type="ECO:0000256" key="2">
    <source>
        <dbReference type="ARBA" id="ARBA00022692"/>
    </source>
</evidence>
<dbReference type="STRING" id="58919.A0A316ZH53"/>
<feature type="compositionally biased region" description="Low complexity" evidence="6">
    <location>
        <begin position="118"/>
        <end position="143"/>
    </location>
</feature>
<feature type="compositionally biased region" description="Basic and acidic residues" evidence="6">
    <location>
        <begin position="70"/>
        <end position="82"/>
    </location>
</feature>
<feature type="compositionally biased region" description="Low complexity" evidence="6">
    <location>
        <begin position="1056"/>
        <end position="1066"/>
    </location>
</feature>
<feature type="compositionally biased region" description="Basic and acidic residues" evidence="6">
    <location>
        <begin position="335"/>
        <end position="349"/>
    </location>
</feature>
<dbReference type="PANTHER" id="PTHR12911:SF8">
    <property type="entry name" value="KLAROID PROTEIN-RELATED"/>
    <property type="match status" value="1"/>
</dbReference>
<feature type="compositionally biased region" description="Low complexity" evidence="6">
    <location>
        <begin position="1"/>
        <end position="20"/>
    </location>
</feature>
<evidence type="ECO:0000256" key="1">
    <source>
        <dbReference type="ARBA" id="ARBA00004370"/>
    </source>
</evidence>
<organism evidence="8 9">
    <name type="scientific">Tilletiopsis washingtonensis</name>
    <dbReference type="NCBI Taxonomy" id="58919"/>
    <lineage>
        <taxon>Eukaryota</taxon>
        <taxon>Fungi</taxon>
        <taxon>Dikarya</taxon>
        <taxon>Basidiomycota</taxon>
        <taxon>Ustilaginomycotina</taxon>
        <taxon>Exobasidiomycetes</taxon>
        <taxon>Entylomatales</taxon>
        <taxon>Entylomatales incertae sedis</taxon>
        <taxon>Tilletiopsis</taxon>
    </lineage>
</organism>
<proteinExistence type="predicted"/>
<evidence type="ECO:0000256" key="5">
    <source>
        <dbReference type="SAM" id="Coils"/>
    </source>
</evidence>
<keyword evidence="4" id="KW-0472">Membrane</keyword>
<evidence type="ECO:0000256" key="3">
    <source>
        <dbReference type="ARBA" id="ARBA00022989"/>
    </source>
</evidence>
<keyword evidence="5" id="KW-0175">Coiled coil</keyword>
<evidence type="ECO:0000259" key="7">
    <source>
        <dbReference type="PROSITE" id="PS51469"/>
    </source>
</evidence>
<feature type="compositionally biased region" description="Low complexity" evidence="6">
    <location>
        <begin position="528"/>
        <end position="543"/>
    </location>
</feature>
<feature type="compositionally biased region" description="Low complexity" evidence="6">
    <location>
        <begin position="181"/>
        <end position="208"/>
    </location>
</feature>
<keyword evidence="3" id="KW-1133">Transmembrane helix</keyword>
<feature type="compositionally biased region" description="Basic and acidic residues" evidence="6">
    <location>
        <begin position="167"/>
        <end position="178"/>
    </location>
</feature>
<dbReference type="InterPro" id="IPR012919">
    <property type="entry name" value="SUN_dom"/>
</dbReference>
<dbReference type="EMBL" id="KZ819285">
    <property type="protein sequence ID" value="PWO00365.1"/>
    <property type="molecule type" value="Genomic_DNA"/>
</dbReference>
<feature type="compositionally biased region" description="Basic and acidic residues" evidence="6">
    <location>
        <begin position="284"/>
        <end position="298"/>
    </location>
</feature>
<feature type="compositionally biased region" description="Gly residues" evidence="6">
    <location>
        <begin position="144"/>
        <end position="154"/>
    </location>
</feature>
<keyword evidence="2" id="KW-0812">Transmembrane</keyword>